<evidence type="ECO:0000313" key="1">
    <source>
        <dbReference type="EMBL" id="KKK84839.1"/>
    </source>
</evidence>
<feature type="non-terminal residue" evidence="1">
    <location>
        <position position="71"/>
    </location>
</feature>
<comment type="caution">
    <text evidence="1">The sequence shown here is derived from an EMBL/GenBank/DDBJ whole genome shotgun (WGS) entry which is preliminary data.</text>
</comment>
<protein>
    <submittedName>
        <fullName evidence="1">Uncharacterized protein</fullName>
    </submittedName>
</protein>
<sequence length="71" mass="7854">MHRHNGLGGRGDFLGDGVSVDIICDRVDVNKYRFCPDHEDDIARGDKAKWRGNDLVAGPDAQCEHAQMQCA</sequence>
<name>A0A0F9B2K2_9ZZZZ</name>
<accession>A0A0F9B2K2</accession>
<reference evidence="1" key="1">
    <citation type="journal article" date="2015" name="Nature">
        <title>Complex archaea that bridge the gap between prokaryotes and eukaryotes.</title>
        <authorList>
            <person name="Spang A."/>
            <person name="Saw J.H."/>
            <person name="Jorgensen S.L."/>
            <person name="Zaremba-Niedzwiedzka K."/>
            <person name="Martijn J."/>
            <person name="Lind A.E."/>
            <person name="van Eijk R."/>
            <person name="Schleper C."/>
            <person name="Guy L."/>
            <person name="Ettema T.J."/>
        </authorList>
    </citation>
    <scope>NUCLEOTIDE SEQUENCE</scope>
</reference>
<gene>
    <name evidence="1" type="ORF">LCGC14_2779290</name>
</gene>
<dbReference type="EMBL" id="LAZR01051582">
    <property type="protein sequence ID" value="KKK84839.1"/>
    <property type="molecule type" value="Genomic_DNA"/>
</dbReference>
<dbReference type="AlphaFoldDB" id="A0A0F9B2K2"/>
<organism evidence="1">
    <name type="scientific">marine sediment metagenome</name>
    <dbReference type="NCBI Taxonomy" id="412755"/>
    <lineage>
        <taxon>unclassified sequences</taxon>
        <taxon>metagenomes</taxon>
        <taxon>ecological metagenomes</taxon>
    </lineage>
</organism>
<proteinExistence type="predicted"/>